<feature type="region of interest" description="Disordered" evidence="4">
    <location>
        <begin position="106"/>
        <end position="140"/>
    </location>
</feature>
<reference evidence="5" key="1">
    <citation type="journal article" date="2014" name="Insect Biochem. Mol. Biol.">
        <title>An insight into the sialome of the frog biting fly, Corethrella appendiculata.</title>
        <authorList>
            <person name="Ribeiro J.M.C."/>
            <person name="Chagas A.C."/>
            <person name="Pham V.M."/>
            <person name="Lounibos L.P."/>
            <person name="Calvo E."/>
        </authorList>
    </citation>
    <scope>NUCLEOTIDE SEQUENCE</scope>
    <source>
        <tissue evidence="5">Salivary glands</tissue>
    </source>
</reference>
<comment type="similarity">
    <text evidence="1">Belongs to the zygin family.</text>
</comment>
<sequence length="463" mass="51964">MRDLANKMAELKFEAPLAQFEETDEWGPVDYQTSTNITSTTTGPNNQSATLKAVISDSINLNNLKETLNMIDSDNCLSEENLLNGIILGIDGNENSIKSSANTPTITSTATSGSNAINKNPNHNNNNNNHNNNNNNNKIGNNINLDLNKLNMNNNKDNNVDNFAETFTGSLEDLVNTFDEKITKCFGNYEQSVEELAPVQVRSQEEIMNECQMWWTITGNFGNILPIDWSKTYARQMHVPTLNLGTRPAETPEDEIQDLSSEDEAVANDLDMHALILGGLHTDNEPIKTAEEVIKEIDDIMDETPSEDGVLENEVMEKAKEVLGTPLYEEKLRSLSITQLNELYMEMEVLIREFSETLISELALRDELEYEKELKNTFISLLLAVQNRRRQYHIEKKKGKAQGKPTTGLDPKYLTTVIPYHLDTAPDNQALQVLIKILKAINEDSPTVPTLLTDYILKVLCPT</sequence>
<feature type="compositionally biased region" description="Low complexity" evidence="4">
    <location>
        <begin position="115"/>
        <end position="140"/>
    </location>
</feature>
<protein>
    <submittedName>
        <fullName evidence="5">Putative kinesin-associated fasciculation and elongation protein involved in axonal transport</fullName>
    </submittedName>
</protein>
<dbReference type="AlphaFoldDB" id="U5ESI1"/>
<dbReference type="GO" id="GO:0005737">
    <property type="term" value="C:cytoplasm"/>
    <property type="evidence" value="ECO:0007669"/>
    <property type="project" value="TreeGrafter"/>
</dbReference>
<accession>U5ESI1</accession>
<organism evidence="5">
    <name type="scientific">Corethrella appendiculata</name>
    <dbReference type="NCBI Taxonomy" id="1370023"/>
    <lineage>
        <taxon>Eukaryota</taxon>
        <taxon>Metazoa</taxon>
        <taxon>Ecdysozoa</taxon>
        <taxon>Arthropoda</taxon>
        <taxon>Hexapoda</taxon>
        <taxon>Insecta</taxon>
        <taxon>Pterygota</taxon>
        <taxon>Neoptera</taxon>
        <taxon>Endopterygota</taxon>
        <taxon>Diptera</taxon>
        <taxon>Nematocera</taxon>
        <taxon>Culicoidea</taxon>
        <taxon>Chaoboridae</taxon>
        <taxon>Corethrella</taxon>
    </lineage>
</organism>
<name>U5ESI1_9DIPT</name>
<dbReference type="PANTHER" id="PTHR12394">
    <property type="entry name" value="ZYGIN"/>
    <property type="match status" value="1"/>
</dbReference>
<keyword evidence="3" id="KW-0175">Coiled coil</keyword>
<evidence type="ECO:0000256" key="1">
    <source>
        <dbReference type="ARBA" id="ARBA00006788"/>
    </source>
</evidence>
<dbReference type="PANTHER" id="PTHR12394:SF12">
    <property type="entry name" value="LD08195P"/>
    <property type="match status" value="1"/>
</dbReference>
<evidence type="ECO:0000256" key="2">
    <source>
        <dbReference type="ARBA" id="ARBA00022553"/>
    </source>
</evidence>
<dbReference type="InterPro" id="IPR011680">
    <property type="entry name" value="FEZ"/>
</dbReference>
<dbReference type="GO" id="GO:0030424">
    <property type="term" value="C:axon"/>
    <property type="evidence" value="ECO:0007669"/>
    <property type="project" value="TreeGrafter"/>
</dbReference>
<evidence type="ECO:0000256" key="4">
    <source>
        <dbReference type="SAM" id="MobiDB-lite"/>
    </source>
</evidence>
<proteinExistence type="evidence at transcript level"/>
<evidence type="ECO:0000313" key="5">
    <source>
        <dbReference type="EMBL" id="JAB56636.1"/>
    </source>
</evidence>
<dbReference type="EMBL" id="GANO01003235">
    <property type="protein sequence ID" value="JAB56636.1"/>
    <property type="molecule type" value="mRNA"/>
</dbReference>
<keyword evidence="2" id="KW-0597">Phosphoprotein</keyword>
<dbReference type="Pfam" id="PF07763">
    <property type="entry name" value="FEZ"/>
    <property type="match status" value="1"/>
</dbReference>
<evidence type="ECO:0000256" key="3">
    <source>
        <dbReference type="ARBA" id="ARBA00023054"/>
    </source>
</evidence>